<name>A0A927ITW8_9HYPH</name>
<dbReference type="RefSeq" id="WP_191777600.1">
    <property type="nucleotide sequence ID" value="NZ_JACYFU010000004.1"/>
</dbReference>
<evidence type="ECO:0000313" key="1">
    <source>
        <dbReference type="EMBL" id="MBD8066979.1"/>
    </source>
</evidence>
<proteinExistence type="predicted"/>
<protein>
    <recommendedName>
        <fullName evidence="3">NAD-dependent epimerase</fullName>
    </recommendedName>
</protein>
<organism evidence="1 2">
    <name type="scientific">Devosia oryzisoli</name>
    <dbReference type="NCBI Taxonomy" id="2774138"/>
    <lineage>
        <taxon>Bacteria</taxon>
        <taxon>Pseudomonadati</taxon>
        <taxon>Pseudomonadota</taxon>
        <taxon>Alphaproteobacteria</taxon>
        <taxon>Hyphomicrobiales</taxon>
        <taxon>Devosiaceae</taxon>
        <taxon>Devosia</taxon>
    </lineage>
</organism>
<dbReference type="Proteomes" id="UP000654108">
    <property type="component" value="Unassembled WGS sequence"/>
</dbReference>
<accession>A0A927ITW8</accession>
<gene>
    <name evidence="1" type="ORF">IC608_16015</name>
</gene>
<dbReference type="AlphaFoldDB" id="A0A927ITW8"/>
<reference evidence="1" key="1">
    <citation type="submission" date="2020-09" db="EMBL/GenBank/DDBJ databases">
        <title>Genome seq and assembly of Devosia sp.</title>
        <authorList>
            <person name="Chhetri G."/>
        </authorList>
    </citation>
    <scope>NUCLEOTIDE SEQUENCE</scope>
    <source>
        <strain evidence="1">PTR5</strain>
    </source>
</reference>
<dbReference type="Gene3D" id="3.40.50.720">
    <property type="entry name" value="NAD(P)-binding Rossmann-like Domain"/>
    <property type="match status" value="1"/>
</dbReference>
<evidence type="ECO:0000313" key="2">
    <source>
        <dbReference type="Proteomes" id="UP000654108"/>
    </source>
</evidence>
<dbReference type="Gene3D" id="3.90.25.10">
    <property type="entry name" value="UDP-galactose 4-epimerase, domain 1"/>
    <property type="match status" value="1"/>
</dbReference>
<comment type="caution">
    <text evidence="1">The sequence shown here is derived from an EMBL/GenBank/DDBJ whole genome shotgun (WGS) entry which is preliminary data.</text>
</comment>
<evidence type="ECO:0008006" key="3">
    <source>
        <dbReference type="Google" id="ProtNLM"/>
    </source>
</evidence>
<sequence length="79" mass="8656">MPGLAAAVADEIAALERPAGPEAIQLIRCEADETIARIVAGWPQAFDTKRALSLGFVPDADFDSIIRTYIEDEMNQRPR</sequence>
<dbReference type="EMBL" id="JACYFU010000004">
    <property type="protein sequence ID" value="MBD8066979.1"/>
    <property type="molecule type" value="Genomic_DNA"/>
</dbReference>
<keyword evidence="2" id="KW-1185">Reference proteome</keyword>